<sequence length="111" mass="12692">MKSTMALLAGLATLRQQAHSRYNLYGCVDVDGDKRSIYDAYCPVTDEGYVTKNLCVDYGSAGSTHATLKCHKPFNYKRFWIKHWVYDDKRELIRCPENRRGALACMGPEVH</sequence>
<dbReference type="EMBL" id="LT853701">
    <property type="protein sequence ID" value="SMQ54891.1"/>
    <property type="molecule type" value="Genomic_DNA"/>
</dbReference>
<gene>
    <name evidence="2" type="ORF">ZT3D7_G10046</name>
</gene>
<feature type="chain" id="PRO_5012778759" description="Cyanovirin-N domain-containing protein" evidence="1">
    <location>
        <begin position="21"/>
        <end position="111"/>
    </location>
</feature>
<organism evidence="2 3">
    <name type="scientific">Zymoseptoria tritici (strain ST99CH_3D7)</name>
    <dbReference type="NCBI Taxonomy" id="1276538"/>
    <lineage>
        <taxon>Eukaryota</taxon>
        <taxon>Fungi</taxon>
        <taxon>Dikarya</taxon>
        <taxon>Ascomycota</taxon>
        <taxon>Pezizomycotina</taxon>
        <taxon>Dothideomycetes</taxon>
        <taxon>Dothideomycetidae</taxon>
        <taxon>Mycosphaerellales</taxon>
        <taxon>Mycosphaerellaceae</taxon>
        <taxon>Zymoseptoria</taxon>
    </lineage>
</organism>
<keyword evidence="1" id="KW-0732">Signal</keyword>
<name>A0A1X7S655_ZYMT9</name>
<dbReference type="AlphaFoldDB" id="A0A1X7S655"/>
<reference evidence="2 3" key="1">
    <citation type="submission" date="2016-06" db="EMBL/GenBank/DDBJ databases">
        <authorList>
            <person name="Kjaerup R.B."/>
            <person name="Dalgaard T.S."/>
            <person name="Juul-Madsen H.R."/>
        </authorList>
    </citation>
    <scope>NUCLEOTIDE SEQUENCE [LARGE SCALE GENOMIC DNA]</scope>
</reference>
<keyword evidence="3" id="KW-1185">Reference proteome</keyword>
<evidence type="ECO:0000313" key="2">
    <source>
        <dbReference type="EMBL" id="SMQ54891.1"/>
    </source>
</evidence>
<evidence type="ECO:0000313" key="3">
    <source>
        <dbReference type="Proteomes" id="UP000215127"/>
    </source>
</evidence>
<evidence type="ECO:0008006" key="4">
    <source>
        <dbReference type="Google" id="ProtNLM"/>
    </source>
</evidence>
<proteinExistence type="predicted"/>
<accession>A0A1X7S655</accession>
<dbReference type="Proteomes" id="UP000215127">
    <property type="component" value="Chromosome 10"/>
</dbReference>
<evidence type="ECO:0000256" key="1">
    <source>
        <dbReference type="SAM" id="SignalP"/>
    </source>
</evidence>
<feature type="signal peptide" evidence="1">
    <location>
        <begin position="1"/>
        <end position="20"/>
    </location>
</feature>
<protein>
    <recommendedName>
        <fullName evidence="4">Cyanovirin-N domain-containing protein</fullName>
    </recommendedName>
</protein>